<dbReference type="Pfam" id="PF13561">
    <property type="entry name" value="adh_short_C2"/>
    <property type="match status" value="1"/>
</dbReference>
<dbReference type="PRINTS" id="PR00080">
    <property type="entry name" value="SDRFAMILY"/>
</dbReference>
<dbReference type="EMBL" id="SLVU01000029">
    <property type="protein sequence ID" value="TCN19785.1"/>
    <property type="molecule type" value="Genomic_DNA"/>
</dbReference>
<dbReference type="GO" id="GO:0016491">
    <property type="term" value="F:oxidoreductase activity"/>
    <property type="evidence" value="ECO:0007669"/>
    <property type="project" value="UniProtKB-KW"/>
</dbReference>
<reference evidence="4 5" key="1">
    <citation type="submission" date="2019-03" db="EMBL/GenBank/DDBJ databases">
        <title>Genomic Encyclopedia of Type Strains, Phase IV (KMG-V): Genome sequencing to study the core and pangenomes of soil and plant-associated prokaryotes.</title>
        <authorList>
            <person name="Whitman W."/>
        </authorList>
    </citation>
    <scope>NUCLEOTIDE SEQUENCE [LARGE SCALE GENOMIC DNA]</scope>
    <source>
        <strain evidence="4 5">23C40</strain>
    </source>
</reference>
<dbReference type="PRINTS" id="PR00081">
    <property type="entry name" value="GDHRDH"/>
</dbReference>
<dbReference type="FunFam" id="3.40.50.720:FF:000084">
    <property type="entry name" value="Short-chain dehydrogenase reductase"/>
    <property type="match status" value="1"/>
</dbReference>
<dbReference type="InterPro" id="IPR002347">
    <property type="entry name" value="SDR_fam"/>
</dbReference>
<evidence type="ECO:0000256" key="2">
    <source>
        <dbReference type="ARBA" id="ARBA00023002"/>
    </source>
</evidence>
<dbReference type="Gene3D" id="3.40.50.720">
    <property type="entry name" value="NAD(P)-binding Rossmann-like Domain"/>
    <property type="match status" value="1"/>
</dbReference>
<evidence type="ECO:0000259" key="3">
    <source>
        <dbReference type="SMART" id="SM00822"/>
    </source>
</evidence>
<organism evidence="4 5">
    <name type="scientific">Sinorhizobium americanum</name>
    <dbReference type="NCBI Taxonomy" id="194963"/>
    <lineage>
        <taxon>Bacteria</taxon>
        <taxon>Pseudomonadati</taxon>
        <taxon>Pseudomonadota</taxon>
        <taxon>Alphaproteobacteria</taxon>
        <taxon>Hyphomicrobiales</taxon>
        <taxon>Rhizobiaceae</taxon>
        <taxon>Sinorhizobium/Ensifer group</taxon>
        <taxon>Sinorhizobium</taxon>
    </lineage>
</organism>
<dbReference type="PANTHER" id="PTHR43639">
    <property type="entry name" value="OXIDOREDUCTASE, SHORT-CHAIN DEHYDROGENASE/REDUCTASE FAMILY (AFU_ORTHOLOGUE AFUA_5G02870)"/>
    <property type="match status" value="1"/>
</dbReference>
<feature type="domain" description="Ketoreductase" evidence="3">
    <location>
        <begin position="3"/>
        <end position="195"/>
    </location>
</feature>
<evidence type="ECO:0000313" key="4">
    <source>
        <dbReference type="EMBL" id="TCN19785.1"/>
    </source>
</evidence>
<dbReference type="RefSeq" id="WP_132080959.1">
    <property type="nucleotide sequence ID" value="NZ_SLVU01000029.1"/>
</dbReference>
<name>A0A4R2B1G3_9HYPH</name>
<comment type="similarity">
    <text evidence="1">Belongs to the short-chain dehydrogenases/reductases (SDR) family.</text>
</comment>
<dbReference type="PANTHER" id="PTHR43639:SF1">
    <property type="entry name" value="SHORT-CHAIN DEHYDROGENASE_REDUCTASE FAMILY PROTEIN"/>
    <property type="match status" value="1"/>
</dbReference>
<dbReference type="AlphaFoldDB" id="A0A4R2B1G3"/>
<dbReference type="InterPro" id="IPR057326">
    <property type="entry name" value="KR_dom"/>
</dbReference>
<proteinExistence type="inferred from homology"/>
<dbReference type="SUPFAM" id="SSF51735">
    <property type="entry name" value="NAD(P)-binding Rossmann-fold domains"/>
    <property type="match status" value="1"/>
</dbReference>
<dbReference type="InterPro" id="IPR036291">
    <property type="entry name" value="NAD(P)-bd_dom_sf"/>
</dbReference>
<evidence type="ECO:0000256" key="1">
    <source>
        <dbReference type="ARBA" id="ARBA00006484"/>
    </source>
</evidence>
<accession>A0A4R2B1G3</accession>
<protein>
    <submittedName>
        <fullName evidence="4">3-oxoacyl-[acyl-carrier protein] reductase</fullName>
    </submittedName>
</protein>
<keyword evidence="2" id="KW-0560">Oxidoreductase</keyword>
<dbReference type="SMART" id="SM00822">
    <property type="entry name" value="PKS_KR"/>
    <property type="match status" value="1"/>
</dbReference>
<gene>
    <name evidence="4" type="ORF">EV184_12914</name>
</gene>
<evidence type="ECO:0000313" key="5">
    <source>
        <dbReference type="Proteomes" id="UP000295043"/>
    </source>
</evidence>
<sequence>MTKVAIVTGSATGMGATCAVDLAARGWNVTINYSRSKKEADETYAKVKAQGVEAIVVQADVGQDADCRKLVAETLSKWGRIDGLINNAATTKFQNAGDLEDVTPEDFDRIFRVNTTGAFMMSRAVFPAMKRLWEESKERGAIVNVSSAGAITGTGSSVPYVLSKGALNTLTVMLARWLSPAVRVNTICPGFIQTRWIRDGIGAIEYNKMKDDEEQRTPLRQAGTPEQMSEAALFFLTEASNTTGQNIVVDAGDHLGLWPSLLRDHRT</sequence>
<dbReference type="Proteomes" id="UP000295043">
    <property type="component" value="Unassembled WGS sequence"/>
</dbReference>
<comment type="caution">
    <text evidence="4">The sequence shown here is derived from an EMBL/GenBank/DDBJ whole genome shotgun (WGS) entry which is preliminary data.</text>
</comment>
<dbReference type="CDD" id="cd05233">
    <property type="entry name" value="SDR_c"/>
    <property type="match status" value="1"/>
</dbReference>